<dbReference type="OrthoDB" id="3171948at2759"/>
<sequence length="461" mass="52082">MAEPSDLSEEVHLADVAAAIQPWQTPSIVSLPTETLLEIFKLVSLDPRYDINGRIGTVCEVMQDFASVCPKFFDVLTLVPEYWTFIGLRPLRSSRCRSFFAEYPSLLERIFEASRDLQFEIAVYNPREVALDRLKKETERLQVTRIVKALSLHLSRCTCLHVETRYRSSILNSIPHLSGLAAPNLRRFQLISGEADSTDGLRLDSLNLPRLRYLTIDTCSFINLSSATMSASHEGEETSLYVHLMPFSSSLSADAVLHALTALDKRYTIVDLFMEHHLFDGPPQNLPVPIRHFSSIAFADIRDNMGFFPALLSNFRSTDTVTFHTCHLFCPMTIDADRLLLNQISKDSDLRHALSSWTGTQLHVTCCKSFNDDLLDAMAILGTTAEKRSVLCPRLETLIIEDCECFSYDSLLRMVEAREPPLLTLDIRGNTCKMDYSAARTLGHSVDEIHFETANVIMDDY</sequence>
<dbReference type="KEGG" id="cput:CONPUDRAFT_163064"/>
<proteinExistence type="predicted"/>
<organism evidence="1 2">
    <name type="scientific">Coniophora puteana (strain RWD-64-598)</name>
    <name type="common">Brown rot fungus</name>
    <dbReference type="NCBI Taxonomy" id="741705"/>
    <lineage>
        <taxon>Eukaryota</taxon>
        <taxon>Fungi</taxon>
        <taxon>Dikarya</taxon>
        <taxon>Basidiomycota</taxon>
        <taxon>Agaricomycotina</taxon>
        <taxon>Agaricomycetes</taxon>
        <taxon>Agaricomycetidae</taxon>
        <taxon>Boletales</taxon>
        <taxon>Coniophorineae</taxon>
        <taxon>Coniophoraceae</taxon>
        <taxon>Coniophora</taxon>
    </lineage>
</organism>
<reference evidence="2" key="1">
    <citation type="journal article" date="2012" name="Science">
        <title>The Paleozoic origin of enzymatic lignin decomposition reconstructed from 31 fungal genomes.</title>
        <authorList>
            <person name="Floudas D."/>
            <person name="Binder M."/>
            <person name="Riley R."/>
            <person name="Barry K."/>
            <person name="Blanchette R.A."/>
            <person name="Henrissat B."/>
            <person name="Martinez A.T."/>
            <person name="Otillar R."/>
            <person name="Spatafora J.W."/>
            <person name="Yadav J.S."/>
            <person name="Aerts A."/>
            <person name="Benoit I."/>
            <person name="Boyd A."/>
            <person name="Carlson A."/>
            <person name="Copeland A."/>
            <person name="Coutinho P.M."/>
            <person name="de Vries R.P."/>
            <person name="Ferreira P."/>
            <person name="Findley K."/>
            <person name="Foster B."/>
            <person name="Gaskell J."/>
            <person name="Glotzer D."/>
            <person name="Gorecki P."/>
            <person name="Heitman J."/>
            <person name="Hesse C."/>
            <person name="Hori C."/>
            <person name="Igarashi K."/>
            <person name="Jurgens J.A."/>
            <person name="Kallen N."/>
            <person name="Kersten P."/>
            <person name="Kohler A."/>
            <person name="Kuees U."/>
            <person name="Kumar T.K.A."/>
            <person name="Kuo A."/>
            <person name="LaButti K."/>
            <person name="Larrondo L.F."/>
            <person name="Lindquist E."/>
            <person name="Ling A."/>
            <person name="Lombard V."/>
            <person name="Lucas S."/>
            <person name="Lundell T."/>
            <person name="Martin R."/>
            <person name="McLaughlin D.J."/>
            <person name="Morgenstern I."/>
            <person name="Morin E."/>
            <person name="Murat C."/>
            <person name="Nagy L.G."/>
            <person name="Nolan M."/>
            <person name="Ohm R.A."/>
            <person name="Patyshakuliyeva A."/>
            <person name="Rokas A."/>
            <person name="Ruiz-Duenas F.J."/>
            <person name="Sabat G."/>
            <person name="Salamov A."/>
            <person name="Samejima M."/>
            <person name="Schmutz J."/>
            <person name="Slot J.C."/>
            <person name="St John F."/>
            <person name="Stenlid J."/>
            <person name="Sun H."/>
            <person name="Sun S."/>
            <person name="Syed K."/>
            <person name="Tsang A."/>
            <person name="Wiebenga A."/>
            <person name="Young D."/>
            <person name="Pisabarro A."/>
            <person name="Eastwood D.C."/>
            <person name="Martin F."/>
            <person name="Cullen D."/>
            <person name="Grigoriev I.V."/>
            <person name="Hibbett D.S."/>
        </authorList>
    </citation>
    <scope>NUCLEOTIDE SEQUENCE [LARGE SCALE GENOMIC DNA]</scope>
    <source>
        <strain evidence="2">RWD-64-598 SS2</strain>
    </source>
</reference>
<evidence type="ECO:0000313" key="1">
    <source>
        <dbReference type="EMBL" id="EIW83760.1"/>
    </source>
</evidence>
<evidence type="ECO:0008006" key="3">
    <source>
        <dbReference type="Google" id="ProtNLM"/>
    </source>
</evidence>
<evidence type="ECO:0000313" key="2">
    <source>
        <dbReference type="Proteomes" id="UP000053558"/>
    </source>
</evidence>
<dbReference type="AlphaFoldDB" id="A0A5M3MXE4"/>
<comment type="caution">
    <text evidence="1">The sequence shown here is derived from an EMBL/GenBank/DDBJ whole genome shotgun (WGS) entry which is preliminary data.</text>
</comment>
<gene>
    <name evidence="1" type="ORF">CONPUDRAFT_163064</name>
</gene>
<dbReference type="RefSeq" id="XP_007765665.1">
    <property type="nucleotide sequence ID" value="XM_007767475.1"/>
</dbReference>
<dbReference type="Proteomes" id="UP000053558">
    <property type="component" value="Unassembled WGS sequence"/>
</dbReference>
<name>A0A5M3MXE4_CONPW</name>
<accession>A0A5M3MXE4</accession>
<dbReference type="EMBL" id="JH711575">
    <property type="protein sequence ID" value="EIW83760.1"/>
    <property type="molecule type" value="Genomic_DNA"/>
</dbReference>
<keyword evidence="2" id="KW-1185">Reference proteome</keyword>
<protein>
    <recommendedName>
        <fullName evidence="3">F-box domain-containing protein</fullName>
    </recommendedName>
</protein>
<dbReference type="GeneID" id="19204847"/>